<evidence type="ECO:0000313" key="3">
    <source>
        <dbReference type="EMBL" id="KAF5099361.1"/>
    </source>
</evidence>
<evidence type="ECO:0000256" key="1">
    <source>
        <dbReference type="SAM" id="MobiDB-lite"/>
    </source>
</evidence>
<organism evidence="3 4">
    <name type="scientific">Geotrichum candidum</name>
    <name type="common">Oospora lactis</name>
    <name type="synonym">Dipodascus geotrichum</name>
    <dbReference type="NCBI Taxonomy" id="1173061"/>
    <lineage>
        <taxon>Eukaryota</taxon>
        <taxon>Fungi</taxon>
        <taxon>Dikarya</taxon>
        <taxon>Ascomycota</taxon>
        <taxon>Saccharomycotina</taxon>
        <taxon>Dipodascomycetes</taxon>
        <taxon>Dipodascales</taxon>
        <taxon>Dipodascaceae</taxon>
        <taxon>Geotrichum</taxon>
    </lineage>
</organism>
<feature type="compositionally biased region" description="Basic residues" evidence="1">
    <location>
        <begin position="678"/>
        <end position="696"/>
    </location>
</feature>
<dbReference type="Pfam" id="PF02845">
    <property type="entry name" value="CUE"/>
    <property type="match status" value="1"/>
</dbReference>
<dbReference type="EMBL" id="QQZK01000060">
    <property type="protein sequence ID" value="KAF5099361.1"/>
    <property type="molecule type" value="Genomic_DNA"/>
</dbReference>
<reference evidence="3" key="2">
    <citation type="submission" date="2020-01" db="EMBL/GenBank/DDBJ databases">
        <authorList>
            <person name="Perkins V."/>
            <person name="Lessard M.-H."/>
            <person name="Dugat-Bony E."/>
            <person name="Frenette M."/>
            <person name="Labrie S."/>
        </authorList>
    </citation>
    <scope>NUCLEOTIDE SEQUENCE</scope>
    <source>
        <strain evidence="3">LMA-70</strain>
    </source>
</reference>
<feature type="region of interest" description="Disordered" evidence="1">
    <location>
        <begin position="379"/>
        <end position="432"/>
    </location>
</feature>
<dbReference type="Proteomes" id="UP000750522">
    <property type="component" value="Unassembled WGS sequence"/>
</dbReference>
<gene>
    <name evidence="3" type="ORF">DV451_003017</name>
</gene>
<evidence type="ECO:0000259" key="2">
    <source>
        <dbReference type="PROSITE" id="PS51140"/>
    </source>
</evidence>
<evidence type="ECO:0000313" key="4">
    <source>
        <dbReference type="Proteomes" id="UP000750522"/>
    </source>
</evidence>
<dbReference type="PROSITE" id="PS51140">
    <property type="entry name" value="CUE"/>
    <property type="match status" value="1"/>
</dbReference>
<dbReference type="InterPro" id="IPR003892">
    <property type="entry name" value="CUE"/>
</dbReference>
<protein>
    <recommendedName>
        <fullName evidence="2">CUE domain-containing protein</fullName>
    </recommendedName>
</protein>
<feature type="compositionally biased region" description="Basic residues" evidence="1">
    <location>
        <begin position="294"/>
        <end position="308"/>
    </location>
</feature>
<dbReference type="AlphaFoldDB" id="A0A9P5G3X8"/>
<feature type="compositionally biased region" description="Basic and acidic residues" evidence="1">
    <location>
        <begin position="388"/>
        <end position="397"/>
    </location>
</feature>
<reference evidence="3" key="1">
    <citation type="journal article" date="2020" name="Front. Microbiol.">
        <title>Phenotypic and Genetic Characterization of the Cheese Ripening Yeast Geotrichum candidum.</title>
        <authorList>
            <person name="Perkins V."/>
            <person name="Vignola S."/>
            <person name="Lessard M.H."/>
            <person name="Plante P.L."/>
            <person name="Corbeil J."/>
            <person name="Dugat-Bony E."/>
            <person name="Frenette M."/>
            <person name="Labrie S."/>
        </authorList>
    </citation>
    <scope>NUCLEOTIDE SEQUENCE</scope>
    <source>
        <strain evidence="3">LMA-70</strain>
    </source>
</reference>
<accession>A0A9P5G3X8</accession>
<dbReference type="GO" id="GO:0043130">
    <property type="term" value="F:ubiquitin binding"/>
    <property type="evidence" value="ECO:0007669"/>
    <property type="project" value="InterPro"/>
</dbReference>
<sequence>MPPATPLPYITSYPDASIRQDILNTAGPELWDSLVTTWTSLVQYYLRLPATNTMSPSMRAFLESYVKAEAGTNLANITENESHLRASVFSLITKKDDGDGEGGKYIIVDGIAVTGIWGFIQTFGRTNTTEVQQVVRHLYASRGGKTFINLLMDAVLADPALHTDNDSEANTRLVEALCIVLLSGPAVARDWITVKWFDSLQKLYLDATGDGARVSLLRVASASFCVPSLAVLDSNVRIRVLSDVISKATSAPDTHSQLLSALLNYTNFTALIGVPSLTMSLETAKLRLPLAPSPHKHEKKQHKPRRKGKDVTHSLMESAAAALPDDDVPEEAVSMLLDLFPQLSVPAVTDVIRNHAGNTELATSFLLENPDELARYENFTVPAPVSAPRRDKGKKTSELQPSSSNAGSSSSSRNKNSNNNNNNNTKQRSIYDNDELSNLKVDTNKLIFGKKEKLSLNKLGKAYKDDKSLQATLERIYQADEDEHDDTYDDAEVLHPRVVPTLTDETDVMIVTDAIRQARKSAVGTSTSDSAPSSGSATPTTTEPAPLSEAEALEAYLLDYYGSHKEEFSKSARRTRARAEIRKRTNWTDEQIEGWARMLERDPSRKTKLENRYMLANSAPRNQGLLKSTAWRQPRVNSDGEEEEEEAGGSRPHNNNNNRRRQQNRPPLDPKVQAQRKDRNKARQGNHNRKAGHAKKMERAGGPTA</sequence>
<feature type="region of interest" description="Disordered" evidence="1">
    <location>
        <begin position="288"/>
        <end position="312"/>
    </location>
</feature>
<feature type="compositionally biased region" description="Low complexity" evidence="1">
    <location>
        <begin position="524"/>
        <end position="547"/>
    </location>
</feature>
<comment type="caution">
    <text evidence="3">The sequence shown here is derived from an EMBL/GenBank/DDBJ whole genome shotgun (WGS) entry which is preliminary data.</text>
</comment>
<proteinExistence type="predicted"/>
<name>A0A9P5G3X8_GEOCN</name>
<feature type="domain" description="CUE" evidence="2">
    <location>
        <begin position="328"/>
        <end position="371"/>
    </location>
</feature>
<feature type="region of interest" description="Disordered" evidence="1">
    <location>
        <begin position="521"/>
        <end position="547"/>
    </location>
</feature>
<feature type="compositionally biased region" description="Low complexity" evidence="1">
    <location>
        <begin position="402"/>
        <end position="424"/>
    </location>
</feature>
<feature type="region of interest" description="Disordered" evidence="1">
    <location>
        <begin position="620"/>
        <end position="705"/>
    </location>
</feature>